<dbReference type="Proteomes" id="UP001249076">
    <property type="component" value="Unassembled WGS sequence"/>
</dbReference>
<accession>A0AAJ2C6T8</accession>
<dbReference type="Pfam" id="PF07510">
    <property type="entry name" value="GmrSD_C"/>
    <property type="match status" value="1"/>
</dbReference>
<dbReference type="InterPro" id="IPR004919">
    <property type="entry name" value="GmrSD_N"/>
</dbReference>
<evidence type="ECO:0000313" key="5">
    <source>
        <dbReference type="Proteomes" id="UP001249076"/>
    </source>
</evidence>
<reference evidence="3 5" key="1">
    <citation type="submission" date="2023-07" db="EMBL/GenBank/DDBJ databases">
        <title>Sorghum-associated microbial communities from plants grown in Nebraska, USA.</title>
        <authorList>
            <person name="Schachtman D."/>
        </authorList>
    </citation>
    <scope>NUCLEOTIDE SEQUENCE</scope>
    <source>
        <strain evidence="4 5">BE105</strain>
        <strain evidence="3">BE69</strain>
    </source>
</reference>
<gene>
    <name evidence="3" type="ORF">J2W88_002086</name>
    <name evidence="4" type="ORF">J2W93_003314</name>
</gene>
<sequence length="561" mass="63553">MKIQCVEKDIRQVLESGTYLIPRFQRPFSWDEDNVEEFWVDSTSDLKRDYFIGAFVSYNLSSSSFGLVDGQQRITTITIALCAIRDKFNDLGFAAPAKGVHRLIETRDLNDQAQFVLKTETSYPYLQAKIQSLEKEETEIDVGEEEKAISAAYKLIHTLIDQGVKEAASKVDPSKAKAASKKWLESVRDKLLGLKVISITLDNQDDAYLIFETLNTRGKDLTAADLAKNHLLRLLPSKGKAIDRPKDHWVEIQSTLEQATRPIQMATFLHHYWLSKHPFTTEKELFKAIKNEVSATNVRAVLDELRTDSDLYRGILEPERLTLWNKGNRDVEDSLRCISEVLNIQIANPLLLTVLRLFSAKKLKDGQVREIFWLVERYHYLYTTISNLPSSGGVSKMYAAHARALATAADANARGLCINEFKKKIKSKVPARDTFITRFKALNYMTPRHKEIIGYTLWKIYKHRNPAVDVDRTGQSLEHLLSQNTGAPSMHSIGNLLGVPVKYNGEVLAANNFADKKSLLKKHGYILETQIDAATTWGTAEIDCRTGDLAELAYDEVWAIK</sequence>
<protein>
    <submittedName>
        <fullName evidence="3">Uncharacterized protein with ParB-like and HNH nuclease domain</fullName>
    </submittedName>
</protein>
<evidence type="ECO:0000313" key="4">
    <source>
        <dbReference type="EMBL" id="MDR6838473.1"/>
    </source>
</evidence>
<evidence type="ECO:0000259" key="1">
    <source>
        <dbReference type="Pfam" id="PF03235"/>
    </source>
</evidence>
<dbReference type="AlphaFoldDB" id="A0AAJ2C6T8"/>
<dbReference type="InterPro" id="IPR011089">
    <property type="entry name" value="GmrSD_C"/>
</dbReference>
<organism evidence="3 6">
    <name type="scientific">Acidovorax delafieldii</name>
    <name type="common">Pseudomonas delafieldii</name>
    <dbReference type="NCBI Taxonomy" id="47920"/>
    <lineage>
        <taxon>Bacteria</taxon>
        <taxon>Pseudomonadati</taxon>
        <taxon>Pseudomonadota</taxon>
        <taxon>Betaproteobacteria</taxon>
        <taxon>Burkholderiales</taxon>
        <taxon>Comamonadaceae</taxon>
        <taxon>Acidovorax</taxon>
    </lineage>
</organism>
<evidence type="ECO:0000313" key="3">
    <source>
        <dbReference type="EMBL" id="MDR6766811.1"/>
    </source>
</evidence>
<evidence type="ECO:0000259" key="2">
    <source>
        <dbReference type="Pfam" id="PF07510"/>
    </source>
</evidence>
<evidence type="ECO:0000313" key="6">
    <source>
        <dbReference type="Proteomes" id="UP001253458"/>
    </source>
</evidence>
<name>A0AAJ2C6T8_ACIDE</name>
<feature type="domain" description="GmrSD restriction endonucleases C-terminal" evidence="2">
    <location>
        <begin position="431"/>
        <end position="551"/>
    </location>
</feature>
<keyword evidence="5" id="KW-1185">Reference proteome</keyword>
<dbReference type="RefSeq" id="WP_209819428.1">
    <property type="nucleotide sequence ID" value="NZ_JAVDTL010000003.1"/>
</dbReference>
<dbReference type="Proteomes" id="UP001253458">
    <property type="component" value="Unassembled WGS sequence"/>
</dbReference>
<dbReference type="EMBL" id="JAVDTS010000004">
    <property type="protein sequence ID" value="MDR6838473.1"/>
    <property type="molecule type" value="Genomic_DNA"/>
</dbReference>
<dbReference type="PANTHER" id="PTHR35149:SF1">
    <property type="entry name" value="DUF5655 DOMAIN-CONTAINING PROTEIN"/>
    <property type="match status" value="1"/>
</dbReference>
<comment type="caution">
    <text evidence="3">The sequence shown here is derived from an EMBL/GenBank/DDBJ whole genome shotgun (WGS) entry which is preliminary data.</text>
</comment>
<dbReference type="EMBL" id="JAVDTL010000003">
    <property type="protein sequence ID" value="MDR6766811.1"/>
    <property type="molecule type" value="Genomic_DNA"/>
</dbReference>
<proteinExistence type="predicted"/>
<feature type="domain" description="GmrSD restriction endonucleases N-terminal" evidence="1">
    <location>
        <begin position="12"/>
        <end position="232"/>
    </location>
</feature>
<dbReference type="PANTHER" id="PTHR35149">
    <property type="entry name" value="SLL5132 PROTEIN"/>
    <property type="match status" value="1"/>
</dbReference>
<dbReference type="Pfam" id="PF03235">
    <property type="entry name" value="GmrSD_N"/>
    <property type="match status" value="1"/>
</dbReference>